<accession>A0A517Q5B5</accession>
<protein>
    <recommendedName>
        <fullName evidence="3">Phosphoadenosine phosphosulfate reductase</fullName>
    </recommendedName>
</protein>
<organism evidence="1 2">
    <name type="scientific">Gimesia panareensis</name>
    <dbReference type="NCBI Taxonomy" id="2527978"/>
    <lineage>
        <taxon>Bacteria</taxon>
        <taxon>Pseudomonadati</taxon>
        <taxon>Planctomycetota</taxon>
        <taxon>Planctomycetia</taxon>
        <taxon>Planctomycetales</taxon>
        <taxon>Planctomycetaceae</taxon>
        <taxon>Gimesia</taxon>
    </lineage>
</organism>
<gene>
    <name evidence="1" type="ORF">Enr10x_21340</name>
</gene>
<dbReference type="EMBL" id="CP037421">
    <property type="protein sequence ID" value="QDT26824.1"/>
    <property type="molecule type" value="Genomic_DNA"/>
</dbReference>
<reference evidence="1 2" key="1">
    <citation type="submission" date="2019-03" db="EMBL/GenBank/DDBJ databases">
        <title>Deep-cultivation of Planctomycetes and their phenomic and genomic characterization uncovers novel biology.</title>
        <authorList>
            <person name="Wiegand S."/>
            <person name="Jogler M."/>
            <person name="Boedeker C."/>
            <person name="Pinto D."/>
            <person name="Vollmers J."/>
            <person name="Rivas-Marin E."/>
            <person name="Kohn T."/>
            <person name="Peeters S.H."/>
            <person name="Heuer A."/>
            <person name="Rast P."/>
            <person name="Oberbeckmann S."/>
            <person name="Bunk B."/>
            <person name="Jeske O."/>
            <person name="Meyerdierks A."/>
            <person name="Storesund J.E."/>
            <person name="Kallscheuer N."/>
            <person name="Luecker S."/>
            <person name="Lage O.M."/>
            <person name="Pohl T."/>
            <person name="Merkel B.J."/>
            <person name="Hornburger P."/>
            <person name="Mueller R.-W."/>
            <person name="Bruemmer F."/>
            <person name="Labrenz M."/>
            <person name="Spormann A.M."/>
            <person name="Op den Camp H."/>
            <person name="Overmann J."/>
            <person name="Amann R."/>
            <person name="Jetten M.S.M."/>
            <person name="Mascher T."/>
            <person name="Medema M.H."/>
            <person name="Devos D.P."/>
            <person name="Kaster A.-K."/>
            <person name="Ovreas L."/>
            <person name="Rohde M."/>
            <person name="Galperin M.Y."/>
            <person name="Jogler C."/>
        </authorList>
    </citation>
    <scope>NUCLEOTIDE SEQUENCE [LARGE SCALE GENOMIC DNA]</scope>
    <source>
        <strain evidence="1 2">Enr10</strain>
    </source>
</reference>
<name>A0A517Q5B5_9PLAN</name>
<keyword evidence="2" id="KW-1185">Reference proteome</keyword>
<dbReference type="AlphaFoldDB" id="A0A517Q5B5"/>
<sequence>MKNGGTYAVGNFSICNEAGIPKFRDRYKISYPLREFGFDRSKCREVIAAAGLPIPPKSACFFCPAMRQTEIQRLAKVDPDLHRLAIEMESIYRGGKHFLGENHWTVKAVHKETGEKETWDCTAIDAVTARREFRYAFDDASRPYKYKVKAYPAVPGLGRDFAWAELMTG</sequence>
<evidence type="ECO:0008006" key="3">
    <source>
        <dbReference type="Google" id="ProtNLM"/>
    </source>
</evidence>
<evidence type="ECO:0000313" key="1">
    <source>
        <dbReference type="EMBL" id="QDT26824.1"/>
    </source>
</evidence>
<evidence type="ECO:0000313" key="2">
    <source>
        <dbReference type="Proteomes" id="UP000315647"/>
    </source>
</evidence>
<dbReference type="Proteomes" id="UP000315647">
    <property type="component" value="Chromosome"/>
</dbReference>
<dbReference type="RefSeq" id="WP_145448985.1">
    <property type="nucleotide sequence ID" value="NZ_CP037421.1"/>
</dbReference>
<proteinExistence type="predicted"/>